<sequence>MHYSTNAACLGDSHLRGSDEVAFTRHPPRLHSPVILRGGGGSLSCTSGVQQMLFSDNAACLGDSHLRGSDEVTEAATKWHSSVILRGGGGSLSYAIDVQPMHYSTNAACLGDSHLRGSDEVTEAATKWHSSVILRGS</sequence>
<dbReference type="EMBL" id="JAPFRD010000002">
    <property type="protein sequence ID" value="MCW8106967.1"/>
    <property type="molecule type" value="Genomic_DNA"/>
</dbReference>
<evidence type="ECO:0000313" key="2">
    <source>
        <dbReference type="Proteomes" id="UP001142810"/>
    </source>
</evidence>
<name>A0ABT3P2I5_9ALTE</name>
<feature type="non-terminal residue" evidence="1">
    <location>
        <position position="137"/>
    </location>
</feature>
<reference evidence="1" key="1">
    <citation type="submission" date="2022-11" db="EMBL/GenBank/DDBJ databases">
        <title>Alteromonas sp. nov., isolated from sea water of the Qingdao.</title>
        <authorList>
            <person name="Wang Q."/>
        </authorList>
    </citation>
    <scope>NUCLEOTIDE SEQUENCE</scope>
    <source>
        <strain evidence="1">ASW11-7</strain>
    </source>
</reference>
<keyword evidence="2" id="KW-1185">Reference proteome</keyword>
<dbReference type="Proteomes" id="UP001142810">
    <property type="component" value="Unassembled WGS sequence"/>
</dbReference>
<organism evidence="1 2">
    <name type="scientific">Alteromonas aquimaris</name>
    <dbReference type="NCBI Taxonomy" id="2998417"/>
    <lineage>
        <taxon>Bacteria</taxon>
        <taxon>Pseudomonadati</taxon>
        <taxon>Pseudomonadota</taxon>
        <taxon>Gammaproteobacteria</taxon>
        <taxon>Alteromonadales</taxon>
        <taxon>Alteromonadaceae</taxon>
        <taxon>Alteromonas/Salinimonas group</taxon>
        <taxon>Alteromonas</taxon>
    </lineage>
</organism>
<comment type="caution">
    <text evidence="1">The sequence shown here is derived from an EMBL/GenBank/DDBJ whole genome shotgun (WGS) entry which is preliminary data.</text>
</comment>
<protein>
    <submittedName>
        <fullName evidence="1">Uncharacterized protein</fullName>
    </submittedName>
</protein>
<dbReference type="RefSeq" id="WP_265615671.1">
    <property type="nucleotide sequence ID" value="NZ_JAPFRD010000002.1"/>
</dbReference>
<evidence type="ECO:0000313" key="1">
    <source>
        <dbReference type="EMBL" id="MCW8106967.1"/>
    </source>
</evidence>
<proteinExistence type="predicted"/>
<gene>
    <name evidence="1" type="ORF">OPS25_00435</name>
</gene>
<accession>A0ABT3P2I5</accession>